<dbReference type="STRING" id="1423715.FD25_GL001016"/>
<sequence>MWLIANHCRDNLKEVPSLSDSELTITDLDENAQQTALAEFAHFYIAHFKQNNLEILSQYRVDYSMNDINRYLFENRFFSPEELIAGVLKYKRPLFLNILKTVDMTFNANGSLKDNTWEGWYHQNYARIEQGI</sequence>
<dbReference type="AlphaFoldDB" id="A0A0R1LN36"/>
<protein>
    <submittedName>
        <fullName evidence="1">Uncharacterized protein</fullName>
    </submittedName>
</protein>
<dbReference type="PATRIC" id="fig|1423715.3.peg.1045"/>
<gene>
    <name evidence="1" type="ORF">FD25_GL001016</name>
</gene>
<dbReference type="EMBL" id="AZDV01000027">
    <property type="protein sequence ID" value="KRK94193.1"/>
    <property type="molecule type" value="Genomic_DNA"/>
</dbReference>
<proteinExistence type="predicted"/>
<keyword evidence="2" id="KW-1185">Reference proteome</keyword>
<organism evidence="1 2">
    <name type="scientific">Levilactobacillus acidifarinae DSM 19394 = JCM 15949</name>
    <dbReference type="NCBI Taxonomy" id="1423715"/>
    <lineage>
        <taxon>Bacteria</taxon>
        <taxon>Bacillati</taxon>
        <taxon>Bacillota</taxon>
        <taxon>Bacilli</taxon>
        <taxon>Lactobacillales</taxon>
        <taxon>Lactobacillaceae</taxon>
        <taxon>Levilactobacillus</taxon>
    </lineage>
</organism>
<reference evidence="1 2" key="1">
    <citation type="journal article" date="2015" name="Genome Announc.">
        <title>Expanding the biotechnology potential of lactobacilli through comparative genomics of 213 strains and associated genera.</title>
        <authorList>
            <person name="Sun Z."/>
            <person name="Harris H.M."/>
            <person name="McCann A."/>
            <person name="Guo C."/>
            <person name="Argimon S."/>
            <person name="Zhang W."/>
            <person name="Yang X."/>
            <person name="Jeffery I.B."/>
            <person name="Cooney J.C."/>
            <person name="Kagawa T.F."/>
            <person name="Liu W."/>
            <person name="Song Y."/>
            <person name="Salvetti E."/>
            <person name="Wrobel A."/>
            <person name="Rasinkangas P."/>
            <person name="Parkhill J."/>
            <person name="Rea M.C."/>
            <person name="O'Sullivan O."/>
            <person name="Ritari J."/>
            <person name="Douillard F.P."/>
            <person name="Paul Ross R."/>
            <person name="Yang R."/>
            <person name="Briner A.E."/>
            <person name="Felis G.E."/>
            <person name="de Vos W.M."/>
            <person name="Barrangou R."/>
            <person name="Klaenhammer T.R."/>
            <person name="Caufield P.W."/>
            <person name="Cui Y."/>
            <person name="Zhang H."/>
            <person name="O'Toole P.W."/>
        </authorList>
    </citation>
    <scope>NUCLEOTIDE SEQUENCE [LARGE SCALE GENOMIC DNA]</scope>
    <source>
        <strain evidence="1 2">DSM 19394</strain>
    </source>
</reference>
<comment type="caution">
    <text evidence="1">The sequence shown here is derived from an EMBL/GenBank/DDBJ whole genome shotgun (WGS) entry which is preliminary data.</text>
</comment>
<evidence type="ECO:0000313" key="1">
    <source>
        <dbReference type="EMBL" id="KRK94193.1"/>
    </source>
</evidence>
<accession>A0A0R1LN36</accession>
<evidence type="ECO:0000313" key="2">
    <source>
        <dbReference type="Proteomes" id="UP000051955"/>
    </source>
</evidence>
<dbReference type="Proteomes" id="UP000051955">
    <property type="component" value="Unassembled WGS sequence"/>
</dbReference>
<name>A0A0R1LN36_9LACO</name>